<dbReference type="RefSeq" id="XP_024501463.1">
    <property type="nucleotide sequence ID" value="XM_024647380.1"/>
</dbReference>
<dbReference type="WormBase" id="SRAE_1000053400">
    <property type="protein sequence ID" value="SRP03720"/>
    <property type="gene ID" value="WBGene00257131"/>
</dbReference>
<organism evidence="1">
    <name type="scientific">Strongyloides ratti</name>
    <name type="common">Parasitic roundworm</name>
    <dbReference type="NCBI Taxonomy" id="34506"/>
    <lineage>
        <taxon>Eukaryota</taxon>
        <taxon>Metazoa</taxon>
        <taxon>Ecdysozoa</taxon>
        <taxon>Nematoda</taxon>
        <taxon>Chromadorea</taxon>
        <taxon>Rhabditida</taxon>
        <taxon>Tylenchina</taxon>
        <taxon>Panagrolaimomorpha</taxon>
        <taxon>Strongyloidoidea</taxon>
        <taxon>Strongyloididae</taxon>
        <taxon>Strongyloides</taxon>
    </lineage>
</organism>
<name>A0A090KXX4_STRRB</name>
<accession>A0A090KXX4</accession>
<evidence type="ECO:0000313" key="3">
    <source>
        <dbReference type="WBParaSite" id="SRAE_1000053400.1"/>
    </source>
</evidence>
<keyword evidence="2" id="KW-1185">Reference proteome</keyword>
<dbReference type="WBParaSite" id="SRAE_1000053400.1">
    <property type="protein sequence ID" value="SRAE_1000053400.1"/>
    <property type="gene ID" value="WBGene00257131"/>
</dbReference>
<gene>
    <name evidence="1 3 4" type="ORF">SRAE_1000053400</name>
</gene>
<evidence type="ECO:0000313" key="4">
    <source>
        <dbReference type="WormBase" id="SRAE_1000053400"/>
    </source>
</evidence>
<evidence type="ECO:0000313" key="1">
    <source>
        <dbReference type="EMBL" id="CEF62261.1"/>
    </source>
</evidence>
<dbReference type="Proteomes" id="UP000035682">
    <property type="component" value="Unplaced"/>
</dbReference>
<proteinExistence type="predicted"/>
<dbReference type="AlphaFoldDB" id="A0A090KXX4"/>
<protein>
    <submittedName>
        <fullName evidence="1 3">Uncharacterized protein</fullName>
    </submittedName>
</protein>
<dbReference type="CTD" id="36374626"/>
<reference evidence="3" key="2">
    <citation type="submission" date="2020-12" db="UniProtKB">
        <authorList>
            <consortium name="WormBaseParasite"/>
        </authorList>
    </citation>
    <scope>IDENTIFICATION</scope>
</reference>
<dbReference type="GeneID" id="36374626"/>
<reference evidence="1 2" key="1">
    <citation type="submission" date="2014-09" db="EMBL/GenBank/DDBJ databases">
        <authorList>
            <person name="Martin A.A."/>
        </authorList>
    </citation>
    <scope>NUCLEOTIDE SEQUENCE</scope>
    <source>
        <strain evidence="2">ED321</strain>
        <strain evidence="1">ED321 Heterogonic</strain>
    </source>
</reference>
<sequence length="154" mass="17503">MAVENEVVSKDLLKNIKEINKAVTDMHKAWIQYRQSFGEIIEKYPKSAEFETYDQTNKAQVGIMISKLISIFGGDVDSYNKHMKVLMPAALSIAVDQMEDVPKETMNRINKKACANIIDNALFDIEEYNNSRKGGAFEEEDFVPMEEDNNGSIE</sequence>
<evidence type="ECO:0000313" key="2">
    <source>
        <dbReference type="Proteomes" id="UP000035682"/>
    </source>
</evidence>
<dbReference type="EMBL" id="LN609528">
    <property type="protein sequence ID" value="CEF62261.1"/>
    <property type="molecule type" value="Genomic_DNA"/>
</dbReference>